<name>A0AAV1EBC6_OLDCO</name>
<protein>
    <submittedName>
        <fullName evidence="2">OLC1v1018313C1</fullName>
    </submittedName>
</protein>
<evidence type="ECO:0000313" key="2">
    <source>
        <dbReference type="EMBL" id="CAI9117007.1"/>
    </source>
</evidence>
<dbReference type="GO" id="GO:0000398">
    <property type="term" value="P:mRNA splicing, via spliceosome"/>
    <property type="evidence" value="ECO:0007669"/>
    <property type="project" value="InterPro"/>
</dbReference>
<dbReference type="Gene3D" id="3.10.20.90">
    <property type="entry name" value="Phosphatidylinositol 3-kinase Catalytic Subunit, Chain A, domain 1"/>
    <property type="match status" value="1"/>
</dbReference>
<dbReference type="Pfam" id="PF18036">
    <property type="entry name" value="Ubiquitin_4"/>
    <property type="match status" value="1"/>
</dbReference>
<dbReference type="CDD" id="cd17058">
    <property type="entry name" value="Ubl_SNRNP25"/>
    <property type="match status" value="1"/>
</dbReference>
<dbReference type="PANTHER" id="PTHR14942:SF0">
    <property type="entry name" value="U11_U12 SMALL NUCLEAR RIBONUCLEOPROTEIN 25 KDA PROTEIN"/>
    <property type="match status" value="1"/>
</dbReference>
<sequence length="194" mass="21700">MESSSLIPTSGDDTIEEVGTGVVNNVAAAPPPDYTNNNNVRKARFRSTLAALLDDPILADVPKNPTFSDVDTLISLELGSAMRISVLKLDGTSIEVALMNSATVKNLRLAIQKKVDAIEQSQMGYRHISWKHVWENFCLSFHNEKLLDDNAILESYGIRNNSQVQFIPYVKARAIKRHSKRRKHRFLHSLKNGT</sequence>
<dbReference type="InterPro" id="IPR040610">
    <property type="entry name" value="SNRNP25_ubiquitin"/>
</dbReference>
<proteinExistence type="predicted"/>
<keyword evidence="3" id="KW-1185">Reference proteome</keyword>
<dbReference type="InterPro" id="IPR039690">
    <property type="entry name" value="SNRNP25"/>
</dbReference>
<dbReference type="PROSITE" id="PS50053">
    <property type="entry name" value="UBIQUITIN_2"/>
    <property type="match status" value="1"/>
</dbReference>
<dbReference type="AlphaFoldDB" id="A0AAV1EBC6"/>
<dbReference type="PANTHER" id="PTHR14942">
    <property type="entry name" value="U11/U12 SMALL NUCLEAR RIBONUCLEOPROTEIN 25 KDA PROTEIN"/>
    <property type="match status" value="1"/>
</dbReference>
<gene>
    <name evidence="2" type="ORF">OLC1_LOCUS23146</name>
</gene>
<evidence type="ECO:0000259" key="1">
    <source>
        <dbReference type="PROSITE" id="PS50053"/>
    </source>
</evidence>
<feature type="domain" description="Ubiquitin-like" evidence="1">
    <location>
        <begin position="82"/>
        <end position="167"/>
    </location>
</feature>
<reference evidence="2" key="1">
    <citation type="submission" date="2023-03" db="EMBL/GenBank/DDBJ databases">
        <authorList>
            <person name="Julca I."/>
        </authorList>
    </citation>
    <scope>NUCLEOTIDE SEQUENCE</scope>
</reference>
<dbReference type="EMBL" id="OX459125">
    <property type="protein sequence ID" value="CAI9117007.1"/>
    <property type="molecule type" value="Genomic_DNA"/>
</dbReference>
<dbReference type="SUPFAM" id="SSF54236">
    <property type="entry name" value="Ubiquitin-like"/>
    <property type="match status" value="1"/>
</dbReference>
<dbReference type="InterPro" id="IPR029071">
    <property type="entry name" value="Ubiquitin-like_domsf"/>
</dbReference>
<evidence type="ECO:0000313" key="3">
    <source>
        <dbReference type="Proteomes" id="UP001161247"/>
    </source>
</evidence>
<dbReference type="InterPro" id="IPR000626">
    <property type="entry name" value="Ubiquitin-like_dom"/>
</dbReference>
<accession>A0AAV1EBC6</accession>
<dbReference type="Proteomes" id="UP001161247">
    <property type="component" value="Chromosome 8"/>
</dbReference>
<organism evidence="2 3">
    <name type="scientific">Oldenlandia corymbosa var. corymbosa</name>
    <dbReference type="NCBI Taxonomy" id="529605"/>
    <lineage>
        <taxon>Eukaryota</taxon>
        <taxon>Viridiplantae</taxon>
        <taxon>Streptophyta</taxon>
        <taxon>Embryophyta</taxon>
        <taxon>Tracheophyta</taxon>
        <taxon>Spermatophyta</taxon>
        <taxon>Magnoliopsida</taxon>
        <taxon>eudicotyledons</taxon>
        <taxon>Gunneridae</taxon>
        <taxon>Pentapetalae</taxon>
        <taxon>asterids</taxon>
        <taxon>lamiids</taxon>
        <taxon>Gentianales</taxon>
        <taxon>Rubiaceae</taxon>
        <taxon>Rubioideae</taxon>
        <taxon>Spermacoceae</taxon>
        <taxon>Hedyotis-Oldenlandia complex</taxon>
        <taxon>Oldenlandia</taxon>
    </lineage>
</organism>